<evidence type="ECO:0000313" key="2">
    <source>
        <dbReference type="Proteomes" id="UP001165960"/>
    </source>
</evidence>
<reference evidence="1" key="1">
    <citation type="submission" date="2022-04" db="EMBL/GenBank/DDBJ databases">
        <title>Genome of the entomopathogenic fungus Entomophthora muscae.</title>
        <authorList>
            <person name="Elya C."/>
            <person name="Lovett B.R."/>
            <person name="Lee E."/>
            <person name="Macias A.M."/>
            <person name="Hajek A.E."/>
            <person name="De Bivort B.L."/>
            <person name="Kasson M.T."/>
            <person name="De Fine Licht H.H."/>
            <person name="Stajich J.E."/>
        </authorList>
    </citation>
    <scope>NUCLEOTIDE SEQUENCE</scope>
    <source>
        <strain evidence="1">Berkeley</strain>
    </source>
</reference>
<evidence type="ECO:0000313" key="1">
    <source>
        <dbReference type="EMBL" id="KAJ9058025.1"/>
    </source>
</evidence>
<dbReference type="Proteomes" id="UP001165960">
    <property type="component" value="Unassembled WGS sequence"/>
</dbReference>
<accession>A0ACC2S6S5</accession>
<protein>
    <submittedName>
        <fullName evidence="1">Uncharacterized protein</fullName>
    </submittedName>
</protein>
<keyword evidence="2" id="KW-1185">Reference proteome</keyword>
<organism evidence="1 2">
    <name type="scientific">Entomophthora muscae</name>
    <dbReference type="NCBI Taxonomy" id="34485"/>
    <lineage>
        <taxon>Eukaryota</taxon>
        <taxon>Fungi</taxon>
        <taxon>Fungi incertae sedis</taxon>
        <taxon>Zoopagomycota</taxon>
        <taxon>Entomophthoromycotina</taxon>
        <taxon>Entomophthoromycetes</taxon>
        <taxon>Entomophthorales</taxon>
        <taxon>Entomophthoraceae</taxon>
        <taxon>Entomophthora</taxon>
    </lineage>
</organism>
<gene>
    <name evidence="1" type="ORF">DSO57_1016707</name>
</gene>
<comment type="caution">
    <text evidence="1">The sequence shown here is derived from an EMBL/GenBank/DDBJ whole genome shotgun (WGS) entry which is preliminary data.</text>
</comment>
<name>A0ACC2S6S5_9FUNG</name>
<feature type="non-terminal residue" evidence="1">
    <location>
        <position position="94"/>
    </location>
</feature>
<dbReference type="EMBL" id="QTSX02005748">
    <property type="protein sequence ID" value="KAJ9058025.1"/>
    <property type="molecule type" value="Genomic_DNA"/>
</dbReference>
<proteinExistence type="predicted"/>
<sequence>MLSQPRKSHSIPQKAKRNDPVINRKPEPKLEGTGVPNPPTMNFGIGHWAIVNSKMPLLYGTFQQLRPDLLELLDLLEVNPAASTKGLVPLKMLF</sequence>